<dbReference type="PROSITE" id="PS50290">
    <property type="entry name" value="PI3_4_KINASE_3"/>
    <property type="match status" value="1"/>
</dbReference>
<comment type="subcellular location">
    <subcellularLocation>
        <location evidence="1">Nucleus</location>
    </subcellularLocation>
</comment>
<keyword evidence="7" id="KW-1185">Reference proteome</keyword>
<dbReference type="SMART" id="SM01343">
    <property type="entry name" value="FATC"/>
    <property type="match status" value="1"/>
</dbReference>
<evidence type="ECO:0000259" key="5">
    <source>
        <dbReference type="PROSITE" id="PS51190"/>
    </source>
</evidence>
<evidence type="ECO:0000313" key="6">
    <source>
        <dbReference type="EMBL" id="KAJ8315048.1"/>
    </source>
</evidence>
<gene>
    <name evidence="6" type="ORF">KUTeg_007198</name>
</gene>
<proteinExistence type="predicted"/>
<evidence type="ECO:0000256" key="2">
    <source>
        <dbReference type="ARBA" id="ARBA00022763"/>
    </source>
</evidence>
<dbReference type="Proteomes" id="UP001217089">
    <property type="component" value="Unassembled WGS sequence"/>
</dbReference>
<feature type="domain" description="PI3K/PI4K catalytic" evidence="4">
    <location>
        <begin position="31"/>
        <end position="244"/>
    </location>
</feature>
<keyword evidence="3" id="KW-0539">Nucleus</keyword>
<dbReference type="PANTHER" id="PTHR37079:SF4">
    <property type="entry name" value="SERINE_THREONINE-PROTEIN KINASE ATM"/>
    <property type="match status" value="1"/>
</dbReference>
<comment type="caution">
    <text evidence="6">The sequence shown here is derived from an EMBL/GenBank/DDBJ whole genome shotgun (WGS) entry which is preliminary data.</text>
</comment>
<dbReference type="Gene3D" id="3.30.1010.10">
    <property type="entry name" value="Phosphatidylinositol 3-kinase Catalytic Subunit, Chain A, domain 4"/>
    <property type="match status" value="1"/>
</dbReference>
<organism evidence="6 7">
    <name type="scientific">Tegillarca granosa</name>
    <name type="common">Malaysian cockle</name>
    <name type="synonym">Anadara granosa</name>
    <dbReference type="NCBI Taxonomy" id="220873"/>
    <lineage>
        <taxon>Eukaryota</taxon>
        <taxon>Metazoa</taxon>
        <taxon>Spiralia</taxon>
        <taxon>Lophotrochozoa</taxon>
        <taxon>Mollusca</taxon>
        <taxon>Bivalvia</taxon>
        <taxon>Autobranchia</taxon>
        <taxon>Pteriomorphia</taxon>
        <taxon>Arcoida</taxon>
        <taxon>Arcoidea</taxon>
        <taxon>Arcidae</taxon>
        <taxon>Tegillarca</taxon>
    </lineage>
</organism>
<evidence type="ECO:0000256" key="1">
    <source>
        <dbReference type="ARBA" id="ARBA00004123"/>
    </source>
</evidence>
<dbReference type="PROSITE" id="PS51190">
    <property type="entry name" value="FATC"/>
    <property type="match status" value="1"/>
</dbReference>
<accession>A0ABQ9FCK0</accession>
<sequence>MITQIKNLTNVAVPTVDTKVEPSGKYDNIALRNRFKLAGGINLPKIITCVGSDGKERRQGRDDLRQDAVMQQVFGMVNTLLDKNQETRKRKLQIRQYKISGLLEWCEGTIPIGEYLVGTFGGPTGETKGAHHRYRPHPAVWYEKRLAYTKSVATNSIGVAFEQGRILPTPETVPFRLTRDIIDGESAENVNKLAERVLIRLHQKLQGIEDGVQLSVPGQVNHLIQEARDPKNLSRLFPGWQPYI</sequence>
<protein>
    <recommendedName>
        <fullName evidence="8">Non-specific serine/threonine protein kinase</fullName>
    </recommendedName>
</protein>
<dbReference type="EMBL" id="JARBDR010000337">
    <property type="protein sequence ID" value="KAJ8315048.1"/>
    <property type="molecule type" value="Genomic_DNA"/>
</dbReference>
<dbReference type="SUPFAM" id="SSF56112">
    <property type="entry name" value="Protein kinase-like (PK-like)"/>
    <property type="match status" value="1"/>
</dbReference>
<dbReference type="PANTHER" id="PTHR37079">
    <property type="entry name" value="SERINE/THREONINE-PROTEIN KINASE ATM"/>
    <property type="match status" value="1"/>
</dbReference>
<dbReference type="InterPro" id="IPR038980">
    <property type="entry name" value="ATM_plant"/>
</dbReference>
<dbReference type="InterPro" id="IPR003152">
    <property type="entry name" value="FATC_dom"/>
</dbReference>
<evidence type="ECO:0008006" key="8">
    <source>
        <dbReference type="Google" id="ProtNLM"/>
    </source>
</evidence>
<dbReference type="InterPro" id="IPR000403">
    <property type="entry name" value="PI3/4_kinase_cat_dom"/>
</dbReference>
<evidence type="ECO:0000256" key="3">
    <source>
        <dbReference type="ARBA" id="ARBA00023242"/>
    </source>
</evidence>
<dbReference type="SMART" id="SM00146">
    <property type="entry name" value="PI3Kc"/>
    <property type="match status" value="1"/>
</dbReference>
<feature type="domain" description="FATC" evidence="5">
    <location>
        <begin position="212"/>
        <end position="244"/>
    </location>
</feature>
<name>A0ABQ9FCK0_TEGGR</name>
<evidence type="ECO:0000259" key="4">
    <source>
        <dbReference type="PROSITE" id="PS50290"/>
    </source>
</evidence>
<dbReference type="InterPro" id="IPR011009">
    <property type="entry name" value="Kinase-like_dom_sf"/>
</dbReference>
<reference evidence="6 7" key="1">
    <citation type="submission" date="2022-12" db="EMBL/GenBank/DDBJ databases">
        <title>Chromosome-level genome of Tegillarca granosa.</title>
        <authorList>
            <person name="Kim J."/>
        </authorList>
    </citation>
    <scope>NUCLEOTIDE SEQUENCE [LARGE SCALE GENOMIC DNA]</scope>
    <source>
        <strain evidence="6">Teg-2019</strain>
        <tissue evidence="6">Adductor muscle</tissue>
    </source>
</reference>
<keyword evidence="2" id="KW-0227">DNA damage</keyword>
<evidence type="ECO:0000313" key="7">
    <source>
        <dbReference type="Proteomes" id="UP001217089"/>
    </source>
</evidence>
<dbReference type="Pfam" id="PF02260">
    <property type="entry name" value="FATC"/>
    <property type="match status" value="1"/>
</dbReference>